<feature type="repeat" description="RCC1" evidence="2">
    <location>
        <begin position="310"/>
        <end position="369"/>
    </location>
</feature>
<protein>
    <submittedName>
        <fullName evidence="6">RCC1 and BTB domain-containing protein 2</fullName>
    </submittedName>
</protein>
<feature type="coiled-coil region" evidence="3">
    <location>
        <begin position="1750"/>
        <end position="1791"/>
    </location>
</feature>
<comment type="caution">
    <text evidence="6">The sequence shown here is derived from an EMBL/GenBank/DDBJ whole genome shotgun (WGS) entry which is preliminary data.</text>
</comment>
<feature type="chain" id="PRO_5042276592" evidence="5">
    <location>
        <begin position="21"/>
        <end position="1845"/>
    </location>
</feature>
<name>A0AAD9LGG7_9STRA</name>
<feature type="repeat" description="RCC1" evidence="2">
    <location>
        <begin position="385"/>
        <end position="442"/>
    </location>
</feature>
<dbReference type="PROSITE" id="PS50012">
    <property type="entry name" value="RCC1_3"/>
    <property type="match status" value="5"/>
</dbReference>
<dbReference type="InterPro" id="IPR000408">
    <property type="entry name" value="Reg_chr_condens"/>
</dbReference>
<keyword evidence="3" id="KW-0175">Coiled coil</keyword>
<gene>
    <name evidence="6" type="ORF">P3T76_011013</name>
</gene>
<sequence>MATAGCCFLDLLALCGLSLAHWWWTEPCRTDIQTPSQSWRYLPFWHDLRATLLSLTSILQPLAIMSGATAFESSDALVVSATFLRAAFGGASAVYSLWLAQPCTSVVVVHLLLPSDAAVRLSSDRLCFRPDNCSQPQLVRVEALENRTQWSVVTHRIYSLDRNYDRAVTPDVVVQTEATPLECPLLTFGGHMTKRKAAAMGSTHSTELDILAALPEDTSTDTAEGGAASWCVSHLASGYHFSVAAVVQPKGTTLLSWGLNTNGELGNGTMTSSPTPQQVITLPLQLPREPLAVVHVSCGKHHVGVITGQARLFTWGSNKHGQLGLGDFQSRTQPEEVPALATLSSHRRALRVMHTVQRGGNNVTHVVWSCAAHAHGFRHALFVTQQILGMGYNQAGQLGLGHCLQQRKGWRSCTPIAVESLRDQSILDLAAGQNHSACALSNGDVYTWGCGDDGRLGDGKLGESVAKPTLVALLREASIHARAVRCGARHMAVISDSDLLYLWGANDFGQLGCKDKKPRSRPFLLTTPALITEGVEDVALGEFHTTCVTSAGKAYTWGQQCSCWISRLTTEIELPGKERVENIVRVDAYGHCGAYYCRRGQAPTSAGIERERMNQRKAEVVRWRAFIAATVPLTHRESKRRSSRVDQRLLNEKAVARTTACKKQVENQSKKASVLALEKLVTSYANEGLKEARKNVTRVLSCARRDANRNEEALDQRLHEKAVARTTACLYTRSSKQSKLNSTSESQHLKGIFYHNQLRQPELPAATSFSPTSTSSGRKLWSTAPDWHPVTLYPTPPPRYIPTTIVSNQMLPVQQGERRRSASGDGSFKRSARIPTSVKRPTTPSPRSRVMVVEALLHQPSYSITQGVLLSARSAQALADAYRTQGATSSSMRAAYGGKAKASRLAASKNQQPPGSMPASVLPRIDRLPQKPQAPSLISSPASVKNGGLSILLPRRPSSKDKVPAEETSPTFHGDETDGRSAKAAWCTPRNPVSQLPTGSRVASFFAEAEGSGEFDNSSIPIATPLRLQSVEDNINTNALALVASNDKFFEMTISANQHLDQIHSQLPCISDVFDQTACTLQGLSTDIATLHEQHKSALNDMANQFEAAMNNNTEEMVTLSEAHANEKAEILQAHERELQETDEAFRIKVIELNDKYNEMEKSLYQRTWDLRQTTETQVQALQESNRVEREERERSANAVLEALQLKTQTELDAVRSIAEAAYTDLQQRSQLEFTELQRTSTDELTTVKQALTAEISSLKQKATASLAALAERSELELQSHREQSNEALQRLRYFYTKEREYLMEKNAEEVARLRMFEIEQSSRMEATVDANRLRMFEIEQSSRMEERRCREAKSLQDELGATKTKFSRQIEDLHRRYTSEVEILKATSEAEKNLMLQTHASKTESIRSIAAQELATTIVSYETRLQQMSEAHAIEMTRNKEEAGRAREALISKYETSMASLQNERSREKYALILRYETELESVKQANKEQHDKTVQLQEAQVIQLREAHASRVLALEMAVREQSKQTEDMIREKDAELDCRQERIGVLENIEMALNERHDQFVEQSRELVEQKCMALSELENEIWRLDQLNIEKDLTLDSTNRSLKAAEEELQIKANTILELTFVIKSRDDEIEKLRNALLDTVQTVNTKTEILELTTETLSSKAKELEATKNALRLESGKLSMVEESMNQKVGMLENSELKMESMRLNLENMRLEMKRMQMDMKLQLEHTEGEIELKNGEIRRLHGAQNELKQKNDFSQQTIERLEQALVTAQRQGEEAQRRIELLRLETAQAAEDVKKVCDELLDKEQELVLVTREKQTVTTEKQRLQIQFNNLTHEAAPET</sequence>
<dbReference type="PRINTS" id="PR00633">
    <property type="entry name" value="RCCNDNSATION"/>
</dbReference>
<keyword evidence="7" id="KW-1185">Reference proteome</keyword>
<evidence type="ECO:0000313" key="6">
    <source>
        <dbReference type="EMBL" id="KAK1934404.1"/>
    </source>
</evidence>
<evidence type="ECO:0000313" key="7">
    <source>
        <dbReference type="Proteomes" id="UP001259832"/>
    </source>
</evidence>
<dbReference type="InterPro" id="IPR009091">
    <property type="entry name" value="RCC1/BLIP-II"/>
</dbReference>
<evidence type="ECO:0000256" key="3">
    <source>
        <dbReference type="SAM" id="Coils"/>
    </source>
</evidence>
<reference evidence="6" key="1">
    <citation type="submission" date="2023-08" db="EMBL/GenBank/DDBJ databases">
        <title>Reference Genome Resource for the Citrus Pathogen Phytophthora citrophthora.</title>
        <authorList>
            <person name="Moller H."/>
            <person name="Coetzee B."/>
            <person name="Rose L.J."/>
            <person name="Van Niekerk J.M."/>
        </authorList>
    </citation>
    <scope>NUCLEOTIDE SEQUENCE</scope>
    <source>
        <strain evidence="6">STE-U-9442</strain>
    </source>
</reference>
<feature type="coiled-coil region" evidence="3">
    <location>
        <begin position="1659"/>
        <end position="1724"/>
    </location>
</feature>
<feature type="repeat" description="RCC1" evidence="2">
    <location>
        <begin position="498"/>
        <end position="551"/>
    </location>
</feature>
<feature type="coiled-coil region" evidence="3">
    <location>
        <begin position="1242"/>
        <end position="1291"/>
    </location>
</feature>
<keyword evidence="1" id="KW-0677">Repeat</keyword>
<feature type="repeat" description="RCC1" evidence="2">
    <location>
        <begin position="443"/>
        <end position="497"/>
    </location>
</feature>
<feature type="region of interest" description="Disordered" evidence="4">
    <location>
        <begin position="948"/>
        <end position="983"/>
    </location>
</feature>
<dbReference type="PANTHER" id="PTHR22872:SF9">
    <property type="entry name" value="X-LINKED RETINITIS PIGMENTOSA GTPASE REGULATOR"/>
    <property type="match status" value="1"/>
</dbReference>
<evidence type="ECO:0000256" key="5">
    <source>
        <dbReference type="SAM" id="SignalP"/>
    </source>
</evidence>
<organism evidence="6 7">
    <name type="scientific">Phytophthora citrophthora</name>
    <dbReference type="NCBI Taxonomy" id="4793"/>
    <lineage>
        <taxon>Eukaryota</taxon>
        <taxon>Sar</taxon>
        <taxon>Stramenopiles</taxon>
        <taxon>Oomycota</taxon>
        <taxon>Peronosporomycetes</taxon>
        <taxon>Peronosporales</taxon>
        <taxon>Peronosporaceae</taxon>
        <taxon>Phytophthora</taxon>
    </lineage>
</organism>
<dbReference type="InterPro" id="IPR051625">
    <property type="entry name" value="Signaling_Regulatory_Domain"/>
</dbReference>
<feature type="region of interest" description="Disordered" evidence="4">
    <location>
        <begin position="813"/>
        <end position="846"/>
    </location>
</feature>
<evidence type="ECO:0000256" key="1">
    <source>
        <dbReference type="ARBA" id="ARBA00022737"/>
    </source>
</evidence>
<dbReference type="PANTHER" id="PTHR22872">
    <property type="entry name" value="BTK-BINDING PROTEIN-RELATED"/>
    <property type="match status" value="1"/>
</dbReference>
<keyword evidence="5" id="KW-0732">Signal</keyword>
<feature type="coiled-coil region" evidence="3">
    <location>
        <begin position="1564"/>
        <end position="1619"/>
    </location>
</feature>
<dbReference type="Pfam" id="PF00415">
    <property type="entry name" value="RCC1"/>
    <property type="match status" value="5"/>
</dbReference>
<dbReference type="SUPFAM" id="SSF50985">
    <property type="entry name" value="RCC1/BLIP-II"/>
    <property type="match status" value="2"/>
</dbReference>
<feature type="repeat" description="RCC1" evidence="2">
    <location>
        <begin position="252"/>
        <end position="309"/>
    </location>
</feature>
<dbReference type="EMBL" id="JASMQC010000025">
    <property type="protein sequence ID" value="KAK1934404.1"/>
    <property type="molecule type" value="Genomic_DNA"/>
</dbReference>
<feature type="signal peptide" evidence="5">
    <location>
        <begin position="1"/>
        <end position="20"/>
    </location>
</feature>
<dbReference type="Gene3D" id="2.130.10.30">
    <property type="entry name" value="Regulator of chromosome condensation 1/beta-lactamase-inhibitor protein II"/>
    <property type="match status" value="2"/>
</dbReference>
<proteinExistence type="predicted"/>
<accession>A0AAD9LGG7</accession>
<dbReference type="Proteomes" id="UP001259832">
    <property type="component" value="Unassembled WGS sequence"/>
</dbReference>
<evidence type="ECO:0000256" key="2">
    <source>
        <dbReference type="PROSITE-ProRule" id="PRU00235"/>
    </source>
</evidence>
<feature type="region of interest" description="Disordered" evidence="4">
    <location>
        <begin position="902"/>
        <end position="922"/>
    </location>
</feature>
<evidence type="ECO:0000256" key="4">
    <source>
        <dbReference type="SAM" id="MobiDB-lite"/>
    </source>
</evidence>